<feature type="transmembrane region" description="Helical" evidence="1">
    <location>
        <begin position="25"/>
        <end position="47"/>
    </location>
</feature>
<evidence type="ECO:0000256" key="1">
    <source>
        <dbReference type="SAM" id="Phobius"/>
    </source>
</evidence>
<keyword evidence="2" id="KW-0548">Nucleotidyltransferase</keyword>
<keyword evidence="3" id="KW-1185">Reference proteome</keyword>
<dbReference type="Gene3D" id="3.30.70.270">
    <property type="match status" value="1"/>
</dbReference>
<name>A0A225V0Z5_9STRA</name>
<organism evidence="2 3">
    <name type="scientific">Phytophthora megakarya</name>
    <dbReference type="NCBI Taxonomy" id="4795"/>
    <lineage>
        <taxon>Eukaryota</taxon>
        <taxon>Sar</taxon>
        <taxon>Stramenopiles</taxon>
        <taxon>Oomycota</taxon>
        <taxon>Peronosporomycetes</taxon>
        <taxon>Peronosporales</taxon>
        <taxon>Peronosporaceae</taxon>
        <taxon>Phytophthora</taxon>
    </lineage>
</organism>
<dbReference type="PANTHER" id="PTHR37984:SF5">
    <property type="entry name" value="PROTEIN NYNRIN-LIKE"/>
    <property type="match status" value="1"/>
</dbReference>
<reference evidence="3" key="1">
    <citation type="submission" date="2017-03" db="EMBL/GenBank/DDBJ databases">
        <title>Phytopthora megakarya and P. palmivora, two closely related causual agents of cacao black pod achieved similar genome size and gene model numbers by different mechanisms.</title>
        <authorList>
            <person name="Ali S."/>
            <person name="Shao J."/>
            <person name="Larry D.J."/>
            <person name="Kronmiller B."/>
            <person name="Shen D."/>
            <person name="Strem M.D."/>
            <person name="Melnick R.L."/>
            <person name="Guiltinan M.J."/>
            <person name="Tyler B.M."/>
            <person name="Meinhardt L.W."/>
            <person name="Bailey B.A."/>
        </authorList>
    </citation>
    <scope>NUCLEOTIDE SEQUENCE [LARGE SCALE GENOMIC DNA]</scope>
    <source>
        <strain evidence="3">zdho120</strain>
    </source>
</reference>
<keyword evidence="1" id="KW-1133">Transmembrane helix</keyword>
<dbReference type="InterPro" id="IPR043128">
    <property type="entry name" value="Rev_trsase/Diguanyl_cyclase"/>
</dbReference>
<dbReference type="InterPro" id="IPR050951">
    <property type="entry name" value="Retrovirus_Pol_polyprotein"/>
</dbReference>
<dbReference type="GO" id="GO:0003964">
    <property type="term" value="F:RNA-directed DNA polymerase activity"/>
    <property type="evidence" value="ECO:0007669"/>
    <property type="project" value="UniProtKB-KW"/>
</dbReference>
<accession>A0A225V0Z5</accession>
<keyword evidence="2" id="KW-0695">RNA-directed DNA polymerase</keyword>
<evidence type="ECO:0000313" key="2">
    <source>
        <dbReference type="EMBL" id="OWY98436.1"/>
    </source>
</evidence>
<dbReference type="Proteomes" id="UP000198211">
    <property type="component" value="Unassembled WGS sequence"/>
</dbReference>
<dbReference type="InterPro" id="IPR043502">
    <property type="entry name" value="DNA/RNA_pol_sf"/>
</dbReference>
<proteinExistence type="predicted"/>
<dbReference type="EMBL" id="NBNE01009406">
    <property type="protein sequence ID" value="OWY98436.1"/>
    <property type="molecule type" value="Genomic_DNA"/>
</dbReference>
<keyword evidence="1" id="KW-0472">Membrane</keyword>
<dbReference type="AlphaFoldDB" id="A0A225V0Z5"/>
<dbReference type="PANTHER" id="PTHR37984">
    <property type="entry name" value="PROTEIN CBG26694"/>
    <property type="match status" value="1"/>
</dbReference>
<dbReference type="Gene3D" id="3.10.10.10">
    <property type="entry name" value="HIV Type 1 Reverse Transcriptase, subunit A, domain 1"/>
    <property type="match status" value="1"/>
</dbReference>
<gene>
    <name evidence="2" type="ORF">PHMEG_00030799</name>
</gene>
<protein>
    <submittedName>
        <fullName evidence="2">Reverse transcriptase</fullName>
    </submittedName>
</protein>
<dbReference type="SUPFAM" id="SSF56672">
    <property type="entry name" value="DNA/RNA polymerases"/>
    <property type="match status" value="1"/>
</dbReference>
<sequence>MCVDYRVVNSFIQLSNYPLPLIDDLITGFEGMMWFMSLDMASGFWAVRMTERAKLISVFTCPFGHFQWTINNCLWGLVRLSPEEEALVDQLVDQDVLDYLKLNIQSPSDRMNGERSMTPLV</sequence>
<evidence type="ECO:0000313" key="3">
    <source>
        <dbReference type="Proteomes" id="UP000198211"/>
    </source>
</evidence>
<keyword evidence="2" id="KW-0808">Transferase</keyword>
<keyword evidence="1" id="KW-0812">Transmembrane</keyword>
<comment type="caution">
    <text evidence="2">The sequence shown here is derived from an EMBL/GenBank/DDBJ whole genome shotgun (WGS) entry which is preliminary data.</text>
</comment>